<evidence type="ECO:0000256" key="1">
    <source>
        <dbReference type="ARBA" id="ARBA00004844"/>
    </source>
</evidence>
<organism evidence="9">
    <name type="scientific">Caldithrix abyssi</name>
    <dbReference type="NCBI Taxonomy" id="187145"/>
    <lineage>
        <taxon>Bacteria</taxon>
        <taxon>Pseudomonadati</taxon>
        <taxon>Calditrichota</taxon>
        <taxon>Calditrichia</taxon>
        <taxon>Calditrichales</taxon>
        <taxon>Calditrichaceae</taxon>
        <taxon>Caldithrix</taxon>
    </lineage>
</organism>
<accession>A0A7V5PQS3</accession>
<dbReference type="SMART" id="SM00798">
    <property type="entry name" value="AICARFT_IMPCHas"/>
    <property type="match status" value="1"/>
</dbReference>
<comment type="caution">
    <text evidence="9">The sequence shown here is derived from an EMBL/GenBank/DDBJ whole genome shotgun (WGS) entry which is preliminary data.</text>
</comment>
<proteinExistence type="inferred from homology"/>
<evidence type="ECO:0000256" key="5">
    <source>
        <dbReference type="ARBA" id="ARBA00022755"/>
    </source>
</evidence>
<keyword evidence="5" id="KW-0658">Purine biosynthesis</keyword>
<dbReference type="GO" id="GO:0006189">
    <property type="term" value="P:'de novo' IMP biosynthetic process"/>
    <property type="evidence" value="ECO:0007669"/>
    <property type="project" value="UniProtKB-UniPathway"/>
</dbReference>
<comment type="pathway">
    <text evidence="1">Purine metabolism; IMP biosynthesis via de novo pathway; IMP from 5-formamido-1-(5-phospho-D-ribosyl)imidazole-4-carboxamide: step 1/1.</text>
</comment>
<reference evidence="9" key="1">
    <citation type="journal article" date="2020" name="mSystems">
        <title>Genome- and Community-Level Interaction Insights into Carbon Utilization and Element Cycling Functions of Hydrothermarchaeota in Hydrothermal Sediment.</title>
        <authorList>
            <person name="Zhou Z."/>
            <person name="Liu Y."/>
            <person name="Xu W."/>
            <person name="Pan J."/>
            <person name="Luo Z.H."/>
            <person name="Li M."/>
        </authorList>
    </citation>
    <scope>NUCLEOTIDE SEQUENCE [LARGE SCALE GENOMIC DNA]</scope>
    <source>
        <strain evidence="9">HyVt-527</strain>
    </source>
</reference>
<dbReference type="Pfam" id="PF02142">
    <property type="entry name" value="MGS"/>
    <property type="match status" value="1"/>
</dbReference>
<dbReference type="InterPro" id="IPR036914">
    <property type="entry name" value="MGS-like_dom_sf"/>
</dbReference>
<dbReference type="AlphaFoldDB" id="A0A7V5PQS3"/>
<dbReference type="Pfam" id="PF01808">
    <property type="entry name" value="AICARFT_IMPCHas"/>
    <property type="match status" value="1"/>
</dbReference>
<dbReference type="PANTHER" id="PTHR11692">
    <property type="entry name" value="BIFUNCTIONAL PURINE BIOSYNTHESIS PROTEIN PURH"/>
    <property type="match status" value="1"/>
</dbReference>
<dbReference type="InterPro" id="IPR016193">
    <property type="entry name" value="Cytidine_deaminase-like"/>
</dbReference>
<feature type="domain" description="MGS-like" evidence="8">
    <location>
        <begin position="1"/>
        <end position="147"/>
    </location>
</feature>
<dbReference type="SUPFAM" id="SSF52335">
    <property type="entry name" value="Methylglyoxal synthase-like"/>
    <property type="match status" value="1"/>
</dbReference>
<dbReference type="UniPathway" id="UPA00074">
    <property type="reaction ID" value="UER00133"/>
</dbReference>
<dbReference type="PANTHER" id="PTHR11692:SF0">
    <property type="entry name" value="BIFUNCTIONAL PURINE BIOSYNTHESIS PROTEIN ATIC"/>
    <property type="match status" value="1"/>
</dbReference>
<sequence>MTQNIKIKRALLSVSDKRGIAILARTLRQFGCEIISTGGTKKVLEAANIPVTDISAVTGNPEAFGGRMKTISFQIESALLFDREKDAREAEALGIQPIDMVVCNLYPFERVKNQGAHFDALIENIDIGGPTMVRAAAKNFKYVAIVTDPEDYHDIIDELEANEGALSYETRFHLMRKAFNATADYDAMIATTFDETAGELSLRLAFDRAKPLRYGENSHQTAFFLRHRHAEYSIHDLDFLHGKELSYNNIVDLHSALEAVRDLSGQGCAIIKHNNPCGLAQGSDQRHVFEAAWAGDPVSAFGSVIAFNQPLGKNTATFLHLDAEDKSQRKFVEVIVAPDFTPQALDYLRLHKNLRV</sequence>
<dbReference type="SMART" id="SM00851">
    <property type="entry name" value="MGS"/>
    <property type="match status" value="1"/>
</dbReference>
<dbReference type="SUPFAM" id="SSF53927">
    <property type="entry name" value="Cytidine deaminase-like"/>
    <property type="match status" value="1"/>
</dbReference>
<protein>
    <submittedName>
        <fullName evidence="9">Bifunctional phosphoribosylaminoimidazolecarboxamide formyltransferase/IMP cyclohydrolase</fullName>
        <ecNumber evidence="9">2.1.2.3</ecNumber>
        <ecNumber evidence="9">3.5.4.10</ecNumber>
    </submittedName>
</protein>
<evidence type="ECO:0000256" key="7">
    <source>
        <dbReference type="ARBA" id="ARBA00023268"/>
    </source>
</evidence>
<evidence type="ECO:0000259" key="8">
    <source>
        <dbReference type="PROSITE" id="PS51855"/>
    </source>
</evidence>
<evidence type="ECO:0000256" key="3">
    <source>
        <dbReference type="ARBA" id="ARBA00007667"/>
    </source>
</evidence>
<evidence type="ECO:0000256" key="6">
    <source>
        <dbReference type="ARBA" id="ARBA00022801"/>
    </source>
</evidence>
<dbReference type="Gene3D" id="3.40.140.20">
    <property type="match status" value="1"/>
</dbReference>
<dbReference type="EC" id="3.5.4.10" evidence="9"/>
<comment type="similarity">
    <text evidence="3">Belongs to the PurH family.</text>
</comment>
<evidence type="ECO:0000256" key="4">
    <source>
        <dbReference type="ARBA" id="ARBA00022679"/>
    </source>
</evidence>
<evidence type="ECO:0000256" key="2">
    <source>
        <dbReference type="ARBA" id="ARBA00004954"/>
    </source>
</evidence>
<dbReference type="Proteomes" id="UP000886124">
    <property type="component" value="Unassembled WGS sequence"/>
</dbReference>
<gene>
    <name evidence="9" type="primary">purH</name>
    <name evidence="9" type="ORF">ENJ89_09880</name>
</gene>
<dbReference type="GO" id="GO:0004643">
    <property type="term" value="F:phosphoribosylaminoimidazolecarboxamide formyltransferase activity"/>
    <property type="evidence" value="ECO:0007669"/>
    <property type="project" value="UniProtKB-EC"/>
</dbReference>
<dbReference type="InterPro" id="IPR002695">
    <property type="entry name" value="PurH-like"/>
</dbReference>
<dbReference type="FunFam" id="3.40.50.1380:FF:000001">
    <property type="entry name" value="Bifunctional purine biosynthesis protein PurH"/>
    <property type="match status" value="1"/>
</dbReference>
<dbReference type="GO" id="GO:0005829">
    <property type="term" value="C:cytosol"/>
    <property type="evidence" value="ECO:0007669"/>
    <property type="project" value="TreeGrafter"/>
</dbReference>
<feature type="non-terminal residue" evidence="9">
    <location>
        <position position="356"/>
    </location>
</feature>
<evidence type="ECO:0000313" key="9">
    <source>
        <dbReference type="EMBL" id="HHJ53491.1"/>
    </source>
</evidence>
<dbReference type="CDD" id="cd01421">
    <property type="entry name" value="IMPCH"/>
    <property type="match status" value="1"/>
</dbReference>
<keyword evidence="6 9" id="KW-0378">Hydrolase</keyword>
<dbReference type="Gene3D" id="3.40.50.1380">
    <property type="entry name" value="Methylglyoxal synthase-like domain"/>
    <property type="match status" value="1"/>
</dbReference>
<name>A0A7V5PQS3_CALAY</name>
<comment type="pathway">
    <text evidence="2">Purine metabolism; IMP biosynthesis via de novo pathway; 5-formamido-1-(5-phospho-D-ribosyl)imidazole-4-carboxamide from 5-amino-1-(5-phospho-D-ribosyl)imidazole-4-carboxamide (10-formyl THF route): step 1/1.</text>
</comment>
<dbReference type="InterPro" id="IPR024051">
    <property type="entry name" value="AICAR_Tfase_dup_dom_sf"/>
</dbReference>
<keyword evidence="7" id="KW-0511">Multifunctional enzyme</keyword>
<keyword evidence="4 9" id="KW-0808">Transferase</keyword>
<dbReference type="PROSITE" id="PS51855">
    <property type="entry name" value="MGS"/>
    <property type="match status" value="1"/>
</dbReference>
<dbReference type="EC" id="2.1.2.3" evidence="9"/>
<dbReference type="NCBIfam" id="NF002049">
    <property type="entry name" value="PRK00881.1"/>
    <property type="match status" value="1"/>
</dbReference>
<dbReference type="InterPro" id="IPR011607">
    <property type="entry name" value="MGS-like_dom"/>
</dbReference>
<dbReference type="GO" id="GO:0003937">
    <property type="term" value="F:IMP cyclohydrolase activity"/>
    <property type="evidence" value="ECO:0007669"/>
    <property type="project" value="UniProtKB-EC"/>
</dbReference>
<dbReference type="EMBL" id="DROD01000626">
    <property type="protein sequence ID" value="HHJ53491.1"/>
    <property type="molecule type" value="Genomic_DNA"/>
</dbReference>